<keyword evidence="5" id="KW-1185">Reference proteome</keyword>
<dbReference type="PANTHER" id="PTHR43877:SF2">
    <property type="entry name" value="AMINOALKYLPHOSPHONATE N-ACETYLTRANSFERASE-RELATED"/>
    <property type="match status" value="1"/>
</dbReference>
<keyword evidence="1 4" id="KW-0808">Transferase</keyword>
<gene>
    <name evidence="4" type="ORF">SacxiDRAFT_1102</name>
</gene>
<proteinExistence type="predicted"/>
<evidence type="ECO:0000256" key="2">
    <source>
        <dbReference type="ARBA" id="ARBA00023315"/>
    </source>
</evidence>
<dbReference type="InterPro" id="IPR016181">
    <property type="entry name" value="Acyl_CoA_acyltransferase"/>
</dbReference>
<name>I0UZQ8_9PSEU</name>
<dbReference type="CDD" id="cd04301">
    <property type="entry name" value="NAT_SF"/>
    <property type="match status" value="1"/>
</dbReference>
<dbReference type="Proteomes" id="UP000004691">
    <property type="component" value="Unassembled WGS sequence"/>
</dbReference>
<dbReference type="RefSeq" id="WP_006237480.1">
    <property type="nucleotide sequence ID" value="NZ_JH636049.1"/>
</dbReference>
<dbReference type="EMBL" id="JH636049">
    <property type="protein sequence ID" value="EID53361.1"/>
    <property type="molecule type" value="Genomic_DNA"/>
</dbReference>
<evidence type="ECO:0000313" key="4">
    <source>
        <dbReference type="EMBL" id="EID53361.1"/>
    </source>
</evidence>
<evidence type="ECO:0000256" key="1">
    <source>
        <dbReference type="ARBA" id="ARBA00022679"/>
    </source>
</evidence>
<keyword evidence="2" id="KW-0012">Acyltransferase</keyword>
<dbReference type="SUPFAM" id="SSF55729">
    <property type="entry name" value="Acyl-CoA N-acyltransferases (Nat)"/>
    <property type="match status" value="1"/>
</dbReference>
<organism evidence="4 5">
    <name type="scientific">Saccharomonospora xinjiangensis XJ-54</name>
    <dbReference type="NCBI Taxonomy" id="882086"/>
    <lineage>
        <taxon>Bacteria</taxon>
        <taxon>Bacillati</taxon>
        <taxon>Actinomycetota</taxon>
        <taxon>Actinomycetes</taxon>
        <taxon>Pseudonocardiales</taxon>
        <taxon>Pseudonocardiaceae</taxon>
        <taxon>Saccharomonospora</taxon>
    </lineage>
</organism>
<dbReference type="PANTHER" id="PTHR43877">
    <property type="entry name" value="AMINOALKYLPHOSPHONATE N-ACETYLTRANSFERASE-RELATED-RELATED"/>
    <property type="match status" value="1"/>
</dbReference>
<dbReference type="Pfam" id="PF00583">
    <property type="entry name" value="Acetyltransf_1"/>
    <property type="match status" value="1"/>
</dbReference>
<reference evidence="4 5" key="1">
    <citation type="submission" date="2012-01" db="EMBL/GenBank/DDBJ databases">
        <title>Improved High-Quality Draft sequence of Saccharomonospora xinjiangensis XJ-54.</title>
        <authorList>
            <consortium name="US DOE Joint Genome Institute"/>
            <person name="Lucas S."/>
            <person name="Han J."/>
            <person name="Lapidus A."/>
            <person name="Cheng J.-F."/>
            <person name="Goodwin L."/>
            <person name="Pitluck S."/>
            <person name="Peters L."/>
            <person name="Mikhailova N."/>
            <person name="Teshima H."/>
            <person name="Detter J.C."/>
            <person name="Han C."/>
            <person name="Tapia R."/>
            <person name="Land M."/>
            <person name="Hauser L."/>
            <person name="Kyrpides N."/>
            <person name="Ivanova N."/>
            <person name="Pagani I."/>
            <person name="Brambilla E.-M."/>
            <person name="Klenk H.-P."/>
            <person name="Woyke T."/>
        </authorList>
    </citation>
    <scope>NUCLEOTIDE SEQUENCE [LARGE SCALE GENOMIC DNA]</scope>
    <source>
        <strain evidence="4 5">XJ-54</strain>
    </source>
</reference>
<dbReference type="InterPro" id="IPR050832">
    <property type="entry name" value="Bact_Acetyltransf"/>
</dbReference>
<accession>I0UZQ8</accession>
<dbReference type="InterPro" id="IPR000182">
    <property type="entry name" value="GNAT_dom"/>
</dbReference>
<dbReference type="STRING" id="882086.SacxiDRAFT_1102"/>
<dbReference type="eggNOG" id="COG0456">
    <property type="taxonomic scope" value="Bacteria"/>
</dbReference>
<sequence length="166" mass="17960">MTDIVVRVARPEEITEVGEMTVAAYRVNGYLDDPDGQVYTRSLRDAARRAEHAHLLVAVDGADELVGTATVAEAGSALAEMCGEGEAELRMVAVPEHARGRGVGEALTRAAMELAADRGAKRMVLCSLDTMTAAHRLYERLGFERVPSRDWHTPSGLPLVAFTKEL</sequence>
<dbReference type="OrthoDB" id="273614at2"/>
<feature type="domain" description="N-acetyltransferase" evidence="3">
    <location>
        <begin position="4"/>
        <end position="166"/>
    </location>
</feature>
<dbReference type="HOGENOM" id="CLU_102964_1_1_11"/>
<protein>
    <submittedName>
        <fullName evidence="4">Acetyltransferase</fullName>
    </submittedName>
</protein>
<dbReference type="Gene3D" id="3.40.630.30">
    <property type="match status" value="1"/>
</dbReference>
<evidence type="ECO:0000313" key="5">
    <source>
        <dbReference type="Proteomes" id="UP000004691"/>
    </source>
</evidence>
<dbReference type="PROSITE" id="PS51186">
    <property type="entry name" value="GNAT"/>
    <property type="match status" value="1"/>
</dbReference>
<evidence type="ECO:0000259" key="3">
    <source>
        <dbReference type="PROSITE" id="PS51186"/>
    </source>
</evidence>
<dbReference type="GO" id="GO:0016747">
    <property type="term" value="F:acyltransferase activity, transferring groups other than amino-acyl groups"/>
    <property type="evidence" value="ECO:0007669"/>
    <property type="project" value="InterPro"/>
</dbReference>
<dbReference type="AlphaFoldDB" id="I0UZQ8"/>